<proteinExistence type="predicted"/>
<dbReference type="Gene3D" id="3.30.530.20">
    <property type="match status" value="1"/>
</dbReference>
<evidence type="ECO:0008006" key="3">
    <source>
        <dbReference type="Google" id="ProtNLM"/>
    </source>
</evidence>
<accession>H0E6F2</accession>
<comment type="caution">
    <text evidence="1">The sequence shown here is derived from an EMBL/GenBank/DDBJ whole genome shotgun (WGS) entry which is preliminary data.</text>
</comment>
<dbReference type="InterPro" id="IPR023393">
    <property type="entry name" value="START-like_dom_sf"/>
</dbReference>
<reference evidence="1 2" key="1">
    <citation type="journal article" date="2013" name="Biodegradation">
        <title>Quantitative proteomic analysis of ibuprofen-degrading Patulibacter sp. strain I11.</title>
        <authorList>
            <person name="Almeida B."/>
            <person name="Kjeldal H."/>
            <person name="Lolas I."/>
            <person name="Knudsen A.D."/>
            <person name="Carvalho G."/>
            <person name="Nielsen K.L."/>
            <person name="Barreto Crespo M.T."/>
            <person name="Stensballe A."/>
            <person name="Nielsen J.L."/>
        </authorList>
    </citation>
    <scope>NUCLEOTIDE SEQUENCE [LARGE SCALE GENOMIC DNA]</scope>
    <source>
        <strain evidence="1 2">I11</strain>
    </source>
</reference>
<gene>
    <name evidence="1" type="ORF">PAI11_24020</name>
</gene>
<name>H0E6F2_9ACTN</name>
<sequence length="159" mass="17885">MPVHPLRTVDDQFLRDAPLVVAASVDLAATPEQVWEALDSDRMWSWLPVVDHLEWLTPRPHAAGAVRRLRLGKGLTIDEQFYRWDVGQRATFRVTSQSRRILDALIEDFLLEPTGTGTKLTWTMAASPLHGRRLPLGLLAPLLRPGNRLAIGGIKKILR</sequence>
<evidence type="ECO:0000313" key="1">
    <source>
        <dbReference type="EMBL" id="EHN10741.1"/>
    </source>
</evidence>
<organism evidence="1 2">
    <name type="scientific">Patulibacter medicamentivorans</name>
    <dbReference type="NCBI Taxonomy" id="1097667"/>
    <lineage>
        <taxon>Bacteria</taxon>
        <taxon>Bacillati</taxon>
        <taxon>Actinomycetota</taxon>
        <taxon>Thermoleophilia</taxon>
        <taxon>Solirubrobacterales</taxon>
        <taxon>Patulibacteraceae</taxon>
        <taxon>Patulibacter</taxon>
    </lineage>
</organism>
<dbReference type="Pfam" id="PF10604">
    <property type="entry name" value="Polyketide_cyc2"/>
    <property type="match status" value="1"/>
</dbReference>
<protein>
    <recommendedName>
        <fullName evidence="3">Polyketide cyclase/dehydrase</fullName>
    </recommendedName>
</protein>
<dbReference type="AlphaFoldDB" id="H0E6F2"/>
<dbReference type="RefSeq" id="WP_007575312.1">
    <property type="nucleotide sequence ID" value="NZ_AGUD01000203.1"/>
</dbReference>
<dbReference type="InterPro" id="IPR019587">
    <property type="entry name" value="Polyketide_cyclase/dehydratase"/>
</dbReference>
<dbReference type="CDD" id="cd07821">
    <property type="entry name" value="PYR_PYL_RCAR_like"/>
    <property type="match status" value="1"/>
</dbReference>
<keyword evidence="2" id="KW-1185">Reference proteome</keyword>
<dbReference type="OrthoDB" id="581838at2"/>
<dbReference type="Proteomes" id="UP000005143">
    <property type="component" value="Unassembled WGS sequence"/>
</dbReference>
<dbReference type="EMBL" id="AGUD01000203">
    <property type="protein sequence ID" value="EHN10741.1"/>
    <property type="molecule type" value="Genomic_DNA"/>
</dbReference>
<evidence type="ECO:0000313" key="2">
    <source>
        <dbReference type="Proteomes" id="UP000005143"/>
    </source>
</evidence>
<dbReference type="SUPFAM" id="SSF55961">
    <property type="entry name" value="Bet v1-like"/>
    <property type="match status" value="1"/>
</dbReference>